<dbReference type="InterPro" id="IPR011990">
    <property type="entry name" value="TPR-like_helical_dom_sf"/>
</dbReference>
<evidence type="ECO:0000256" key="10">
    <source>
        <dbReference type="PROSITE-ProRule" id="PRU00339"/>
    </source>
</evidence>
<feature type="repeat" description="TPR" evidence="10">
    <location>
        <begin position="515"/>
        <end position="548"/>
    </location>
</feature>
<comment type="subcellular location">
    <subcellularLocation>
        <location evidence="1">Cytoplasm</location>
        <location evidence="1">Cytoskeleton</location>
    </subcellularLocation>
</comment>
<dbReference type="GO" id="GO:0005871">
    <property type="term" value="C:kinesin complex"/>
    <property type="evidence" value="ECO:0007669"/>
    <property type="project" value="InterPro"/>
</dbReference>
<evidence type="ECO:0000256" key="5">
    <source>
        <dbReference type="ARBA" id="ARBA00022737"/>
    </source>
</evidence>
<feature type="repeat" description="TPR" evidence="10">
    <location>
        <begin position="809"/>
        <end position="842"/>
    </location>
</feature>
<protein>
    <submittedName>
        <fullName evidence="11">Kinesin light chain</fullName>
    </submittedName>
</protein>
<dbReference type="GO" id="GO:0019894">
    <property type="term" value="F:kinesin binding"/>
    <property type="evidence" value="ECO:0007669"/>
    <property type="project" value="TreeGrafter"/>
</dbReference>
<keyword evidence="4" id="KW-0493">Microtubule</keyword>
<dbReference type="GO" id="GO:0005874">
    <property type="term" value="C:microtubule"/>
    <property type="evidence" value="ECO:0007669"/>
    <property type="project" value="UniProtKB-KW"/>
</dbReference>
<dbReference type="Gene3D" id="1.25.40.10">
    <property type="entry name" value="Tetratricopeptide repeat domain"/>
    <property type="match status" value="3"/>
</dbReference>
<dbReference type="Pfam" id="PF13424">
    <property type="entry name" value="TPR_12"/>
    <property type="match status" value="4"/>
</dbReference>
<dbReference type="AlphaFoldDB" id="A0A0E3PN18"/>
<feature type="repeat" description="TPR" evidence="10">
    <location>
        <begin position="599"/>
        <end position="632"/>
    </location>
</feature>
<dbReference type="EMBL" id="CP009508">
    <property type="protein sequence ID" value="AKB35897.1"/>
    <property type="molecule type" value="Genomic_DNA"/>
</dbReference>
<dbReference type="STRING" id="1434118.MSSAC_1307"/>
<sequence>MSISPRGCFDKNERPFVDRETYIQALREALNNLDQKDYSVLVYYGVGGIGKTSLRKELSKLLEKHKESHKNLNVIWANVDFSIESHRQMDKFLIILKNQLHEKYGVKFHLFDIGHAVYWRKVNPQLPLLKDSYSEGSIVTDLLDTFGGLVSINYRSIKSIVESAPDRFKEWALKRDEAIANIVNMEAAEIEKKLPIFWANDLADYLNFTSSSAVIFIDTYEALWESHRGQGNFNSKDKWVRDLVAELPGVLWVICGREALRWEEVDEDWNNYLEQQHIGKLPEKDAVDLLNICGVENEEIQKVILDGSKGVPYYLDLAIDTYNTIKKKRQPVPADFSGTRSEVFERFIKYLDKQEIETLKVLSAPRFWDYYLFEALVKKFNTGYPLTSFSDLGNFSFTSRNHDGKWYMHQLMKEGLQEYQARELRERVHRFIFDYYTEKLSNIDVKSVTEEHKTALMEGFYHAKVVLKTPELLKWLIASSKTFDDAALWSFLVPLYNEMLRIQEMELPPEHPDIGATLHKMAWLYKDMGRYKDALPLYQRSLEIRKKVLGLEHPDVADTLNRTAWVYFEMGDYKKAKPLYQQALEIRENMLGPEHLEVAKTLNGLAVLYRNMGKYEQALSLYLQSFEIRKKVLGSEHPDVAKTLNNMAVLYRNMGEYEKAVLLYQQALNLREKVFGSEHPEVAQTLNNMAILYRRMAKYEEAVSLCQRSLEIKENFLGPSHPSVSHALNNLAEVYKEMGKCEMAVPLCHRALEIREKTLEISHPSIAVTLNLLAGIYGSMGDYKKALLLYHQALDIRKKMLGVEHPDTAETLNDLAKLYRNTGESEKALSLCHQALDIREKVFGTEHPDVAETLNNLAEIYESIGKTEKAQLLYQQALDIRKRALGPEHPDTAKTLSSLAGICKKNKAPNFEN</sequence>
<evidence type="ECO:0000256" key="9">
    <source>
        <dbReference type="ARBA" id="ARBA00023212"/>
    </source>
</evidence>
<dbReference type="SUPFAM" id="SSF52540">
    <property type="entry name" value="P-loop containing nucleoside triphosphate hydrolases"/>
    <property type="match status" value="1"/>
</dbReference>
<dbReference type="InterPro" id="IPR027417">
    <property type="entry name" value="P-loop_NTPase"/>
</dbReference>
<name>A0A0E3PN18_9EURY</name>
<organism evidence="11 12">
    <name type="scientific">Methanosarcina siciliae C2J</name>
    <dbReference type="NCBI Taxonomy" id="1434118"/>
    <lineage>
        <taxon>Archaea</taxon>
        <taxon>Methanobacteriati</taxon>
        <taxon>Methanobacteriota</taxon>
        <taxon>Stenosarchaea group</taxon>
        <taxon>Methanomicrobia</taxon>
        <taxon>Methanosarcinales</taxon>
        <taxon>Methanosarcinaceae</taxon>
        <taxon>Methanosarcina</taxon>
    </lineage>
</organism>
<dbReference type="PROSITE" id="PS50293">
    <property type="entry name" value="TPR_REGION"/>
    <property type="match status" value="1"/>
</dbReference>
<dbReference type="Pfam" id="PF13374">
    <property type="entry name" value="TPR_10"/>
    <property type="match status" value="1"/>
</dbReference>
<evidence type="ECO:0000313" key="12">
    <source>
        <dbReference type="Proteomes" id="UP000033123"/>
    </source>
</evidence>
<dbReference type="SUPFAM" id="SSF81901">
    <property type="entry name" value="HCP-like"/>
    <property type="match status" value="1"/>
</dbReference>
<gene>
    <name evidence="11" type="ORF">MSSAC_1307</name>
</gene>
<evidence type="ECO:0000256" key="7">
    <source>
        <dbReference type="ARBA" id="ARBA00023054"/>
    </source>
</evidence>
<evidence type="ECO:0000256" key="8">
    <source>
        <dbReference type="ARBA" id="ARBA00023175"/>
    </source>
</evidence>
<dbReference type="PATRIC" id="fig|1434118.4.peg.1663"/>
<dbReference type="GO" id="GO:0007018">
    <property type="term" value="P:microtubule-based movement"/>
    <property type="evidence" value="ECO:0007669"/>
    <property type="project" value="TreeGrafter"/>
</dbReference>
<comment type="similarity">
    <text evidence="2">Belongs to the kinesin light chain family.</text>
</comment>
<evidence type="ECO:0000256" key="3">
    <source>
        <dbReference type="ARBA" id="ARBA00022490"/>
    </source>
</evidence>
<dbReference type="SMART" id="SM00028">
    <property type="entry name" value="TPR"/>
    <property type="match status" value="9"/>
</dbReference>
<dbReference type="SUPFAM" id="SSF48452">
    <property type="entry name" value="TPR-like"/>
    <property type="match status" value="1"/>
</dbReference>
<dbReference type="HOGENOM" id="CLU_014445_0_0_2"/>
<evidence type="ECO:0000313" key="11">
    <source>
        <dbReference type="EMBL" id="AKB35897.1"/>
    </source>
</evidence>
<reference evidence="11 12" key="1">
    <citation type="submission" date="2014-07" db="EMBL/GenBank/DDBJ databases">
        <title>Methanogenic archaea and the global carbon cycle.</title>
        <authorList>
            <person name="Henriksen J.R."/>
            <person name="Luke J."/>
            <person name="Reinhart S."/>
            <person name="Benedict M.N."/>
            <person name="Youngblut N.D."/>
            <person name="Metcalf M.E."/>
            <person name="Whitaker R.J."/>
            <person name="Metcalf W.W."/>
        </authorList>
    </citation>
    <scope>NUCLEOTIDE SEQUENCE [LARGE SCALE GENOMIC DNA]</scope>
    <source>
        <strain evidence="11 12">C2J</strain>
    </source>
</reference>
<evidence type="ECO:0000256" key="6">
    <source>
        <dbReference type="ARBA" id="ARBA00022803"/>
    </source>
</evidence>
<evidence type="ECO:0000256" key="1">
    <source>
        <dbReference type="ARBA" id="ARBA00004245"/>
    </source>
</evidence>
<keyword evidence="8" id="KW-0505">Motor protein</keyword>
<feature type="repeat" description="TPR" evidence="10">
    <location>
        <begin position="851"/>
        <end position="884"/>
    </location>
</feature>
<dbReference type="Gene3D" id="3.40.50.300">
    <property type="entry name" value="P-loop containing nucleotide triphosphate hydrolases"/>
    <property type="match status" value="1"/>
</dbReference>
<dbReference type="PRINTS" id="PR00381">
    <property type="entry name" value="KINESINLIGHT"/>
</dbReference>
<dbReference type="InterPro" id="IPR019734">
    <property type="entry name" value="TPR_rpt"/>
</dbReference>
<keyword evidence="6 10" id="KW-0802">TPR repeat</keyword>
<dbReference type="InterPro" id="IPR002151">
    <property type="entry name" value="Kinesin_light"/>
</dbReference>
<dbReference type="GO" id="GO:0005737">
    <property type="term" value="C:cytoplasm"/>
    <property type="evidence" value="ECO:0007669"/>
    <property type="project" value="TreeGrafter"/>
</dbReference>
<keyword evidence="7" id="KW-0175">Coiled coil</keyword>
<dbReference type="Proteomes" id="UP000033123">
    <property type="component" value="Chromosome"/>
</dbReference>
<feature type="repeat" description="TPR" evidence="10">
    <location>
        <begin position="557"/>
        <end position="590"/>
    </location>
</feature>
<keyword evidence="5" id="KW-0677">Repeat</keyword>
<evidence type="ECO:0000256" key="4">
    <source>
        <dbReference type="ARBA" id="ARBA00022701"/>
    </source>
</evidence>
<feature type="repeat" description="TPR" evidence="10">
    <location>
        <begin position="683"/>
        <end position="716"/>
    </location>
</feature>
<accession>A0A0E3PN18</accession>
<evidence type="ECO:0000256" key="2">
    <source>
        <dbReference type="ARBA" id="ARBA00009622"/>
    </source>
</evidence>
<dbReference type="PANTHER" id="PTHR45783">
    <property type="entry name" value="KINESIN LIGHT CHAIN"/>
    <property type="match status" value="1"/>
</dbReference>
<proteinExistence type="inferred from homology"/>
<dbReference type="RefSeq" id="WP_052727217.1">
    <property type="nucleotide sequence ID" value="NZ_CP009508.1"/>
</dbReference>
<feature type="repeat" description="TPR" evidence="10">
    <location>
        <begin position="641"/>
        <end position="674"/>
    </location>
</feature>
<keyword evidence="9" id="KW-0206">Cytoskeleton</keyword>
<keyword evidence="3" id="KW-0963">Cytoplasm</keyword>
<feature type="repeat" description="TPR" evidence="10">
    <location>
        <begin position="767"/>
        <end position="800"/>
    </location>
</feature>
<dbReference type="PANTHER" id="PTHR45783:SF3">
    <property type="entry name" value="KINESIN LIGHT CHAIN"/>
    <property type="match status" value="1"/>
</dbReference>
<dbReference type="PROSITE" id="PS50005">
    <property type="entry name" value="TPR"/>
    <property type="match status" value="8"/>
</dbReference>
<dbReference type="GeneID" id="25419265"/>
<dbReference type="KEGG" id="msj:MSSAC_1307"/>